<dbReference type="EMBL" id="HBEQ01014446">
    <property type="protein sequence ID" value="CAD8525890.1"/>
    <property type="molecule type" value="Transcribed_RNA"/>
</dbReference>
<evidence type="ECO:0000313" key="3">
    <source>
        <dbReference type="EMBL" id="CAD8525890.1"/>
    </source>
</evidence>
<evidence type="ECO:0000259" key="2">
    <source>
        <dbReference type="Pfam" id="PF05419"/>
    </source>
</evidence>
<sequence>MDNRRTHVLTMATVSITNFVTCRAPVAGARAARASTGAAVRAPVAVASTNGVSLGGARQGSLAGRVGARAAASARSARRVALAAAAAETKEAAPTAEVEEPALESDAGVDYTALRDLLKAGEWEEADNEHRRLMCVLAGEDAEDRGWVYFTEVKQFPVKDLKTVDNLWTFYSDGKFGFSVQRKIWIGKKRQWAKFFKEIDWVQGENNAYRKWPEEFIWKKEAKKGHMPLTNALRGTQLLNALLEHPAFAPPAKPKKAADQAAEAMEQMGDNLKKAMGGGMPGLKGLKKPSWMK</sequence>
<feature type="region of interest" description="Disordered" evidence="1">
    <location>
        <begin position="274"/>
        <end position="293"/>
    </location>
</feature>
<dbReference type="AlphaFoldDB" id="A0A7S0NNZ7"/>
<dbReference type="SUPFAM" id="SSF140869">
    <property type="entry name" value="GUN4-like"/>
    <property type="match status" value="1"/>
</dbReference>
<name>A0A7S0NNZ7_MICPS</name>
<dbReference type="CDD" id="cd16383">
    <property type="entry name" value="GUN4"/>
    <property type="match status" value="1"/>
</dbReference>
<proteinExistence type="predicted"/>
<accession>A0A7S0NNZ7</accession>
<dbReference type="Gene3D" id="1.10.10.1770">
    <property type="entry name" value="Gun4-like"/>
    <property type="match status" value="1"/>
</dbReference>
<feature type="domain" description="GUN4-like" evidence="2">
    <location>
        <begin position="105"/>
        <end position="246"/>
    </location>
</feature>
<dbReference type="InterPro" id="IPR008629">
    <property type="entry name" value="GUN4-like"/>
</dbReference>
<dbReference type="GO" id="GO:0010019">
    <property type="term" value="P:chloroplast-nucleus signaling pathway"/>
    <property type="evidence" value="ECO:0007669"/>
    <property type="project" value="TreeGrafter"/>
</dbReference>
<dbReference type="Gene3D" id="1.25.40.620">
    <property type="match status" value="1"/>
</dbReference>
<dbReference type="PANTHER" id="PTHR34800">
    <property type="entry name" value="TETRAPYRROLE-BINDING PROTEIN, CHLOROPLASTIC"/>
    <property type="match status" value="1"/>
</dbReference>
<organism evidence="3">
    <name type="scientific">Micromonas pusilla</name>
    <name type="common">Picoplanktonic green alga</name>
    <name type="synonym">Chromulina pusilla</name>
    <dbReference type="NCBI Taxonomy" id="38833"/>
    <lineage>
        <taxon>Eukaryota</taxon>
        <taxon>Viridiplantae</taxon>
        <taxon>Chlorophyta</taxon>
        <taxon>Mamiellophyceae</taxon>
        <taxon>Mamiellales</taxon>
        <taxon>Mamiellaceae</taxon>
        <taxon>Micromonas</taxon>
    </lineage>
</organism>
<evidence type="ECO:0000256" key="1">
    <source>
        <dbReference type="SAM" id="MobiDB-lite"/>
    </source>
</evidence>
<protein>
    <recommendedName>
        <fullName evidence="2">GUN4-like domain-containing protein</fullName>
    </recommendedName>
</protein>
<dbReference type="PANTHER" id="PTHR34800:SF1">
    <property type="entry name" value="TETRAPYRROLE-BINDING PROTEIN, CHLOROPLASTIC"/>
    <property type="match status" value="1"/>
</dbReference>
<dbReference type="Pfam" id="PF05419">
    <property type="entry name" value="GUN4"/>
    <property type="match status" value="1"/>
</dbReference>
<reference evidence="3" key="1">
    <citation type="submission" date="2021-01" db="EMBL/GenBank/DDBJ databases">
        <authorList>
            <person name="Corre E."/>
            <person name="Pelletier E."/>
            <person name="Niang G."/>
            <person name="Scheremetjew M."/>
            <person name="Finn R."/>
            <person name="Kale V."/>
            <person name="Holt S."/>
            <person name="Cochrane G."/>
            <person name="Meng A."/>
            <person name="Brown T."/>
            <person name="Cohen L."/>
        </authorList>
    </citation>
    <scope>NUCLEOTIDE SEQUENCE</scope>
    <source>
        <strain evidence="3">CCMP1723</strain>
    </source>
</reference>
<gene>
    <name evidence="3" type="ORF">MCOM1403_LOCUS11638</name>
</gene>
<dbReference type="GO" id="GO:0009507">
    <property type="term" value="C:chloroplast"/>
    <property type="evidence" value="ECO:0007669"/>
    <property type="project" value="TreeGrafter"/>
</dbReference>
<dbReference type="GO" id="GO:0046906">
    <property type="term" value="F:tetrapyrrole binding"/>
    <property type="evidence" value="ECO:0007669"/>
    <property type="project" value="TreeGrafter"/>
</dbReference>
<dbReference type="InterPro" id="IPR037215">
    <property type="entry name" value="GUN4-like_sf"/>
</dbReference>